<evidence type="ECO:0000256" key="2">
    <source>
        <dbReference type="ARBA" id="ARBA00022670"/>
    </source>
</evidence>
<dbReference type="GO" id="GO:0008239">
    <property type="term" value="F:dipeptidyl-peptidase activity"/>
    <property type="evidence" value="ECO:0007669"/>
    <property type="project" value="TreeGrafter"/>
</dbReference>
<dbReference type="PANTHER" id="PTHR11010:SF117">
    <property type="entry name" value="SERINE PROTEASE 16"/>
    <property type="match status" value="1"/>
</dbReference>
<name>A0A7S3DJ25_9EUKA</name>
<dbReference type="GO" id="GO:0006508">
    <property type="term" value="P:proteolysis"/>
    <property type="evidence" value="ECO:0007669"/>
    <property type="project" value="UniProtKB-KW"/>
</dbReference>
<dbReference type="SUPFAM" id="SSF53474">
    <property type="entry name" value="alpha/beta-Hydrolases"/>
    <property type="match status" value="1"/>
</dbReference>
<dbReference type="AlphaFoldDB" id="A0A7S3DJ25"/>
<accession>A0A7S3DJ25</accession>
<feature type="signal peptide" evidence="6">
    <location>
        <begin position="1"/>
        <end position="17"/>
    </location>
</feature>
<sequence>MKVFLLVLFACLGAASAQFNRFSQFDSAVNRGLKIRGVDVSAPPAKGIQELYFEQVLDHFNGQNNATWKQRYFVNDQFWDGKGPVLLMIGGEGPISSAYVQEHFITYNYAQQYNALLVALEHRFYGESQPLDASKTENLAYLSSEQALADLAWFREQYGASVGAADKKWIAFGGSYPGCLSGWLRQKYPSSFYGSFAASAPVDAKLDFFEYFEVVERSIGEKCAADFQGASEKLWEMAQTADGRSQIKDLFNLCADLPSDALSLANFMMGLTDPIAEGVQYNEDRGNPSAITPICDAMANATDKIQGWASIVAQTQQGQCMDASYESAVQSLVTPGAARSWTYQTCNEFSFFQTTDSTKQPFSKFVPLKYYYALCDDAFGTDPLLRPRIDQTNTIYGSRNYRGTRTHFSNGSIDPWHALGILSADGLPKSNSATFIQGTAHCADLYGPAPSDSQALIEARATQARILAEWLASDEP</sequence>
<dbReference type="InterPro" id="IPR042269">
    <property type="entry name" value="Ser_carbopepase_S28_SKS"/>
</dbReference>
<proteinExistence type="inferred from homology"/>
<protein>
    <recommendedName>
        <fullName evidence="8">Serine protease</fullName>
    </recommendedName>
</protein>
<dbReference type="PANTHER" id="PTHR11010">
    <property type="entry name" value="PROTEASE S28 PRO-X CARBOXYPEPTIDASE-RELATED"/>
    <property type="match status" value="1"/>
</dbReference>
<dbReference type="InterPro" id="IPR008758">
    <property type="entry name" value="Peptidase_S28"/>
</dbReference>
<dbReference type="GO" id="GO:0070008">
    <property type="term" value="F:serine-type exopeptidase activity"/>
    <property type="evidence" value="ECO:0007669"/>
    <property type="project" value="InterPro"/>
</dbReference>
<comment type="similarity">
    <text evidence="1">Belongs to the peptidase S28 family.</text>
</comment>
<feature type="chain" id="PRO_5030994883" description="Serine protease" evidence="6">
    <location>
        <begin position="18"/>
        <end position="476"/>
    </location>
</feature>
<dbReference type="Pfam" id="PF05577">
    <property type="entry name" value="Peptidase_S28"/>
    <property type="match status" value="1"/>
</dbReference>
<dbReference type="InterPro" id="IPR029058">
    <property type="entry name" value="AB_hydrolase_fold"/>
</dbReference>
<gene>
    <name evidence="7" type="ORF">PBIL07802_LOCUS20986</name>
</gene>
<evidence type="ECO:0000256" key="6">
    <source>
        <dbReference type="SAM" id="SignalP"/>
    </source>
</evidence>
<dbReference type="Gene3D" id="3.40.50.1820">
    <property type="entry name" value="alpha/beta hydrolase"/>
    <property type="match status" value="1"/>
</dbReference>
<evidence type="ECO:0008006" key="8">
    <source>
        <dbReference type="Google" id="ProtNLM"/>
    </source>
</evidence>
<dbReference type="EMBL" id="HBIB01032414">
    <property type="protein sequence ID" value="CAE0258720.1"/>
    <property type="molecule type" value="Transcribed_RNA"/>
</dbReference>
<reference evidence="7" key="1">
    <citation type="submission" date="2021-01" db="EMBL/GenBank/DDBJ databases">
        <authorList>
            <person name="Corre E."/>
            <person name="Pelletier E."/>
            <person name="Niang G."/>
            <person name="Scheremetjew M."/>
            <person name="Finn R."/>
            <person name="Kale V."/>
            <person name="Holt S."/>
            <person name="Cochrane G."/>
            <person name="Meng A."/>
            <person name="Brown T."/>
            <person name="Cohen L."/>
        </authorList>
    </citation>
    <scope>NUCLEOTIDE SEQUENCE</scope>
    <source>
        <strain evidence="7">NIES-2562</strain>
    </source>
</reference>
<organism evidence="7">
    <name type="scientific">Palpitomonas bilix</name>
    <dbReference type="NCBI Taxonomy" id="652834"/>
    <lineage>
        <taxon>Eukaryota</taxon>
        <taxon>Eukaryota incertae sedis</taxon>
    </lineage>
</organism>
<evidence type="ECO:0000256" key="3">
    <source>
        <dbReference type="ARBA" id="ARBA00022729"/>
    </source>
</evidence>
<evidence type="ECO:0000313" key="7">
    <source>
        <dbReference type="EMBL" id="CAE0258720.1"/>
    </source>
</evidence>
<keyword evidence="2" id="KW-0645">Protease</keyword>
<keyword evidence="5" id="KW-0325">Glycoprotein</keyword>
<keyword evidence="3 6" id="KW-0732">Signal</keyword>
<evidence type="ECO:0000256" key="5">
    <source>
        <dbReference type="ARBA" id="ARBA00023180"/>
    </source>
</evidence>
<keyword evidence="4" id="KW-0378">Hydrolase</keyword>
<dbReference type="Gene3D" id="1.20.120.980">
    <property type="entry name" value="Serine carboxypeptidase S28, SKS domain"/>
    <property type="match status" value="1"/>
</dbReference>
<evidence type="ECO:0000256" key="1">
    <source>
        <dbReference type="ARBA" id="ARBA00011079"/>
    </source>
</evidence>
<evidence type="ECO:0000256" key="4">
    <source>
        <dbReference type="ARBA" id="ARBA00022801"/>
    </source>
</evidence>